<keyword evidence="4 7" id="KW-0812">Transmembrane</keyword>
<comment type="similarity">
    <text evidence="2">Belongs to the UPF0702 family.</text>
</comment>
<gene>
    <name evidence="9" type="ORF">REJC140_02508</name>
</gene>
<evidence type="ECO:0000256" key="1">
    <source>
        <dbReference type="ARBA" id="ARBA00004651"/>
    </source>
</evidence>
<dbReference type="Pfam" id="PF04239">
    <property type="entry name" value="DUF421"/>
    <property type="match status" value="1"/>
</dbReference>
<accession>A0ABM8PFZ5</accession>
<name>A0ABM8PFZ5_9HYPH</name>
<proteinExistence type="inferred from homology"/>
<dbReference type="InterPro" id="IPR007353">
    <property type="entry name" value="DUF421"/>
</dbReference>
<keyword evidence="3" id="KW-1003">Cell membrane</keyword>
<dbReference type="PANTHER" id="PTHR34582:SF6">
    <property type="entry name" value="UPF0702 TRANSMEMBRANE PROTEIN YCAP"/>
    <property type="match status" value="1"/>
</dbReference>
<evidence type="ECO:0000313" key="9">
    <source>
        <dbReference type="EMBL" id="CAD7027491.1"/>
    </source>
</evidence>
<dbReference type="Gene3D" id="3.30.240.20">
    <property type="entry name" value="bsu07140 like domains"/>
    <property type="match status" value="1"/>
</dbReference>
<evidence type="ECO:0000256" key="3">
    <source>
        <dbReference type="ARBA" id="ARBA00022475"/>
    </source>
</evidence>
<dbReference type="RefSeq" id="WP_142591704.1">
    <property type="nucleotide sequence ID" value="NZ_CABFWF030000006.1"/>
</dbReference>
<comment type="caution">
    <text evidence="9">The sequence shown here is derived from an EMBL/GenBank/DDBJ whole genome shotgun (WGS) entry which is preliminary data.</text>
</comment>
<evidence type="ECO:0000259" key="8">
    <source>
        <dbReference type="Pfam" id="PF04239"/>
    </source>
</evidence>
<protein>
    <recommendedName>
        <fullName evidence="8">YetF C-terminal domain-containing protein</fullName>
    </recommendedName>
</protein>
<keyword evidence="5 7" id="KW-1133">Transmembrane helix</keyword>
<dbReference type="InterPro" id="IPR023090">
    <property type="entry name" value="UPF0702_alpha/beta_dom_sf"/>
</dbReference>
<evidence type="ECO:0000256" key="5">
    <source>
        <dbReference type="ARBA" id="ARBA00022989"/>
    </source>
</evidence>
<sequence>MAILIETFSLSQPLLEIVIRTSIVFLVLVMLIRVVPKRNTGHISPNDMLILIVIGTIGATSITAGSYQIGDLLLMIALVLVWGYVLDFLEYRVPFIRRLMRHKQTQLVKDGRMLKRNMRREMITEEELVSVLRLSGVEDISEVRVAVLEAEGDISVIKKVD</sequence>
<evidence type="ECO:0000256" key="7">
    <source>
        <dbReference type="SAM" id="Phobius"/>
    </source>
</evidence>
<feature type="domain" description="YetF C-terminal" evidence="8">
    <location>
        <begin position="93"/>
        <end position="161"/>
    </location>
</feature>
<dbReference type="EMBL" id="CABFWF030000006">
    <property type="protein sequence ID" value="CAD7027491.1"/>
    <property type="molecule type" value="Genomic_DNA"/>
</dbReference>
<feature type="transmembrane region" description="Helical" evidence="7">
    <location>
        <begin position="73"/>
        <end position="93"/>
    </location>
</feature>
<reference evidence="9 10" key="1">
    <citation type="submission" date="2020-11" db="EMBL/GenBank/DDBJ databases">
        <authorList>
            <person name="Lassalle F."/>
        </authorList>
    </citation>
    <scope>NUCLEOTIDE SEQUENCE [LARGE SCALE GENOMIC DNA]</scope>
    <source>
        <strain evidence="9 10">JC140</strain>
    </source>
</reference>
<organism evidence="9 10">
    <name type="scientific">Pseudorhizobium endolithicum</name>
    <dbReference type="NCBI Taxonomy" id="1191678"/>
    <lineage>
        <taxon>Bacteria</taxon>
        <taxon>Pseudomonadati</taxon>
        <taxon>Pseudomonadota</taxon>
        <taxon>Alphaproteobacteria</taxon>
        <taxon>Hyphomicrobiales</taxon>
        <taxon>Rhizobiaceae</taxon>
        <taxon>Rhizobium/Agrobacterium group</taxon>
        <taxon>Pseudorhizobium</taxon>
    </lineage>
</organism>
<dbReference type="PANTHER" id="PTHR34582">
    <property type="entry name" value="UPF0702 TRANSMEMBRANE PROTEIN YCAP"/>
    <property type="match status" value="1"/>
</dbReference>
<evidence type="ECO:0000256" key="2">
    <source>
        <dbReference type="ARBA" id="ARBA00006448"/>
    </source>
</evidence>
<evidence type="ECO:0000256" key="4">
    <source>
        <dbReference type="ARBA" id="ARBA00022692"/>
    </source>
</evidence>
<keyword evidence="10" id="KW-1185">Reference proteome</keyword>
<evidence type="ECO:0000256" key="6">
    <source>
        <dbReference type="ARBA" id="ARBA00023136"/>
    </source>
</evidence>
<feature type="transmembrane region" description="Helical" evidence="7">
    <location>
        <begin position="17"/>
        <end position="36"/>
    </location>
</feature>
<evidence type="ECO:0000313" key="10">
    <source>
        <dbReference type="Proteomes" id="UP000606921"/>
    </source>
</evidence>
<comment type="subcellular location">
    <subcellularLocation>
        <location evidence="1">Cell membrane</location>
        <topology evidence="1">Multi-pass membrane protein</topology>
    </subcellularLocation>
</comment>
<feature type="transmembrane region" description="Helical" evidence="7">
    <location>
        <begin position="48"/>
        <end position="67"/>
    </location>
</feature>
<keyword evidence="6 7" id="KW-0472">Membrane</keyword>
<dbReference type="Proteomes" id="UP000606921">
    <property type="component" value="Unassembled WGS sequence"/>
</dbReference>